<evidence type="ECO:0000313" key="2">
    <source>
        <dbReference type="Proteomes" id="UP001227268"/>
    </source>
</evidence>
<dbReference type="EMBL" id="JASBWT010000004">
    <property type="protein sequence ID" value="KAJ9105438.1"/>
    <property type="molecule type" value="Genomic_DNA"/>
</dbReference>
<name>A0ACC2W235_9TREE</name>
<keyword evidence="2" id="KW-1185">Reference proteome</keyword>
<protein>
    <submittedName>
        <fullName evidence="1">Uncharacterized protein</fullName>
    </submittedName>
</protein>
<gene>
    <name evidence="1" type="ORF">QFC21_001809</name>
</gene>
<dbReference type="Proteomes" id="UP001227268">
    <property type="component" value="Unassembled WGS sequence"/>
</dbReference>
<reference evidence="1" key="1">
    <citation type="submission" date="2023-04" db="EMBL/GenBank/DDBJ databases">
        <title>Draft Genome sequencing of Naganishia species isolated from polar environments using Oxford Nanopore Technology.</title>
        <authorList>
            <person name="Leo P."/>
            <person name="Venkateswaran K."/>
        </authorList>
    </citation>
    <scope>NUCLEOTIDE SEQUENCE</scope>
    <source>
        <strain evidence="1">MNA-CCFEE 5423</strain>
    </source>
</reference>
<comment type="caution">
    <text evidence="1">The sequence shown here is derived from an EMBL/GenBank/DDBJ whole genome shotgun (WGS) entry which is preliminary data.</text>
</comment>
<proteinExistence type="predicted"/>
<organism evidence="1 2">
    <name type="scientific">Naganishia friedmannii</name>
    <dbReference type="NCBI Taxonomy" id="89922"/>
    <lineage>
        <taxon>Eukaryota</taxon>
        <taxon>Fungi</taxon>
        <taxon>Dikarya</taxon>
        <taxon>Basidiomycota</taxon>
        <taxon>Agaricomycotina</taxon>
        <taxon>Tremellomycetes</taxon>
        <taxon>Filobasidiales</taxon>
        <taxon>Filobasidiaceae</taxon>
        <taxon>Naganishia</taxon>
    </lineage>
</organism>
<accession>A0ACC2W235</accession>
<evidence type="ECO:0000313" key="1">
    <source>
        <dbReference type="EMBL" id="KAJ9105438.1"/>
    </source>
</evidence>
<sequence length="819" mass="93742">MGACITASRWAPLRRIAAVPQVAEAYSTLRPRPFFTATQSIRQASTAALVNEQDVEDRNDKVPMEVSQSPSVFHRPSRIPEIPLEAMRSFKGDHHEATTENRSFSDVGPASTVTLPSEINHWSDDQRQRFTKRISEFESLERCLVWITQQGLRFELDPAPPWLLLSILRLPGQVTTLLDLCHTIVPRLPECDNTTRNRLLALLIHRFADHGMMNAVEPIYHLRRKSRDVHSTNVSASMSKNVGELDDQGELAILRALQRLVSVMGTDRKGSEAKATAARKLLAVHVKQIVGAKARFLSPTILDSLYRGKYLTKPLVRALETARKRKKIDMDVKWARTLFRFAIRQQDEVKACSLLEDLKAHLSSDSKQSIRNMIFHTLLQSLRHLDPSSTLYRDISVIQHQYTTEDSDTRRGAITTARQIVRIHRLTTAAFSDEVTSAEWEEICRDAIEDTIDSRSLTVMMEGYLLRGEPNVAWRLWQRFYMSVVLDIVIITTVVKVLARLRKVDEAIQLVNACTRLPTRLVDKRAVNELLRVCAESGRLDCVQRIWEEMEGRWQVRPDEVTLGTLIYATQINPEAPNASFAHLVKRSFFSETADLKLYETNSQDPEPAQDMDSSEDHGTSLDAQWWHSPSEAGMWINWKSARALFRHILFRNHPLLIHVRSPLEGGFAAGLSNMVFGQRHDGRPQHSADDTDITQTLSQLPIYSRHYDITYTQHTFHSFICLLNKHNLGDEMALCLGWMKSLNIQPLRKTLSLILLKVEESSSPKQMRHRSGIEGWKGYALMTDGEWLKEWLIDWLGKMAVPSEEELGDFHMHRWEHK</sequence>